<protein>
    <recommendedName>
        <fullName evidence="4">Lipoprotein</fullName>
    </recommendedName>
</protein>
<feature type="chain" id="PRO_5016969529" description="Lipoprotein" evidence="1">
    <location>
        <begin position="19"/>
        <end position="81"/>
    </location>
</feature>
<dbReference type="STRING" id="1120980.GCA_000745955_02006"/>
<evidence type="ECO:0000313" key="2">
    <source>
        <dbReference type="EMBL" id="SSY71103.1"/>
    </source>
</evidence>
<evidence type="ECO:0008006" key="4">
    <source>
        <dbReference type="Google" id="ProtNLM"/>
    </source>
</evidence>
<sequence length="81" mass="8724">MKKHIILFSSILLLNACAATMNGVAQDSANMVNNASQFAHENRDKINTVAEQTGELLKRGGNLIGKGMTATGEMLQEMTTE</sequence>
<reference evidence="2 3" key="1">
    <citation type="submission" date="2018-06" db="EMBL/GenBank/DDBJ databases">
        <authorList>
            <consortium name="Pathogen Informatics"/>
            <person name="Doyle S."/>
        </authorList>
    </citation>
    <scope>NUCLEOTIDE SEQUENCE [LARGE SCALE GENOMIC DNA]</scope>
    <source>
        <strain evidence="2 3">NCTC10283</strain>
    </source>
</reference>
<dbReference type="RefSeq" id="WP_034294447.1">
    <property type="nucleotide sequence ID" value="NZ_CP091519.2"/>
</dbReference>
<gene>
    <name evidence="2" type="ORF">NCTC10283_01239</name>
</gene>
<dbReference type="AlphaFoldDB" id="A0A376BN82"/>
<dbReference type="Proteomes" id="UP000254209">
    <property type="component" value="Unassembled WGS sequence"/>
</dbReference>
<dbReference type="OrthoDB" id="8613893at2"/>
<evidence type="ECO:0000256" key="1">
    <source>
        <dbReference type="SAM" id="SignalP"/>
    </source>
</evidence>
<keyword evidence="3" id="KW-1185">Reference proteome</keyword>
<evidence type="ECO:0000313" key="3">
    <source>
        <dbReference type="Proteomes" id="UP000254209"/>
    </source>
</evidence>
<proteinExistence type="predicted"/>
<dbReference type="EMBL" id="UFSO01000002">
    <property type="protein sequence ID" value="SSY71103.1"/>
    <property type="molecule type" value="Genomic_DNA"/>
</dbReference>
<feature type="signal peptide" evidence="1">
    <location>
        <begin position="1"/>
        <end position="18"/>
    </location>
</feature>
<keyword evidence="1" id="KW-0732">Signal</keyword>
<name>A0A376BN82_9NEIS</name>
<accession>A0A376BN82</accession>
<organism evidence="2 3">
    <name type="scientific">Alysiella crassa</name>
    <dbReference type="NCBI Taxonomy" id="153491"/>
    <lineage>
        <taxon>Bacteria</taxon>
        <taxon>Pseudomonadati</taxon>
        <taxon>Pseudomonadota</taxon>
        <taxon>Betaproteobacteria</taxon>
        <taxon>Neisseriales</taxon>
        <taxon>Neisseriaceae</taxon>
        <taxon>Alysiella</taxon>
    </lineage>
</organism>